<keyword evidence="5" id="KW-0862">Zinc</keyword>
<dbReference type="GO" id="GO:0005737">
    <property type="term" value="C:cytoplasm"/>
    <property type="evidence" value="ECO:0007669"/>
    <property type="project" value="UniProtKB-SubCell"/>
</dbReference>
<dbReference type="Pfam" id="PF10607">
    <property type="entry name" value="CTLH"/>
    <property type="match status" value="1"/>
</dbReference>
<dbReference type="InterPro" id="IPR024964">
    <property type="entry name" value="CTLH/CRA"/>
</dbReference>
<dbReference type="EMBL" id="SHOA02000001">
    <property type="protein sequence ID" value="TDH65549.1"/>
    <property type="molecule type" value="Genomic_DNA"/>
</dbReference>
<dbReference type="Proteomes" id="UP000294530">
    <property type="component" value="Unassembled WGS sequence"/>
</dbReference>
<keyword evidence="12" id="KW-1185">Reference proteome</keyword>
<evidence type="ECO:0000256" key="4">
    <source>
        <dbReference type="ARBA" id="ARBA00022771"/>
    </source>
</evidence>
<dbReference type="GO" id="GO:0005634">
    <property type="term" value="C:nucleus"/>
    <property type="evidence" value="ECO:0007669"/>
    <property type="project" value="TreeGrafter"/>
</dbReference>
<dbReference type="SMART" id="SM00668">
    <property type="entry name" value="CTLH"/>
    <property type="match status" value="1"/>
</dbReference>
<dbReference type="PROSITE" id="PS50897">
    <property type="entry name" value="CTLH"/>
    <property type="match status" value="1"/>
</dbReference>
<keyword evidence="3" id="KW-0479">Metal-binding</keyword>
<dbReference type="GO" id="GO:0061630">
    <property type="term" value="F:ubiquitin protein ligase activity"/>
    <property type="evidence" value="ECO:0007669"/>
    <property type="project" value="InterPro"/>
</dbReference>
<protein>
    <recommendedName>
        <fullName evidence="13">Macrophage erythroblast attacher</fullName>
    </recommendedName>
</protein>
<dbReference type="GO" id="GO:0008270">
    <property type="term" value="F:zinc ion binding"/>
    <property type="evidence" value="ECO:0007669"/>
    <property type="project" value="UniProtKB-KW"/>
</dbReference>
<feature type="domain" description="RING-Gid-type" evidence="10">
    <location>
        <begin position="375"/>
        <end position="445"/>
    </location>
</feature>
<evidence type="ECO:0000313" key="11">
    <source>
        <dbReference type="EMBL" id="TDH65549.1"/>
    </source>
</evidence>
<dbReference type="OrthoDB" id="1933455at2759"/>
<keyword evidence="2" id="KW-0963">Cytoplasm</keyword>
<dbReference type="AlphaFoldDB" id="A0A976IBJ2"/>
<evidence type="ECO:0000256" key="3">
    <source>
        <dbReference type="ARBA" id="ARBA00022723"/>
    </source>
</evidence>
<dbReference type="KEGG" id="blac:94347797"/>
<dbReference type="RefSeq" id="XP_067815048.1">
    <property type="nucleotide sequence ID" value="XM_067962126.1"/>
</dbReference>
<name>A0A976IBJ2_BRELC</name>
<evidence type="ECO:0008006" key="13">
    <source>
        <dbReference type="Google" id="ProtNLM"/>
    </source>
</evidence>
<keyword evidence="4 6" id="KW-0863">Zinc-finger</keyword>
<dbReference type="GO" id="GO:0043161">
    <property type="term" value="P:proteasome-mediated ubiquitin-dependent protein catabolic process"/>
    <property type="evidence" value="ECO:0007669"/>
    <property type="project" value="InterPro"/>
</dbReference>
<feature type="region of interest" description="Disordered" evidence="8">
    <location>
        <begin position="314"/>
        <end position="353"/>
    </location>
</feature>
<feature type="compositionally biased region" description="Basic and acidic residues" evidence="8">
    <location>
        <begin position="325"/>
        <end position="351"/>
    </location>
</feature>
<evidence type="ECO:0000256" key="8">
    <source>
        <dbReference type="SAM" id="MobiDB-lite"/>
    </source>
</evidence>
<dbReference type="CDD" id="cd16659">
    <property type="entry name" value="RING-Ubox_Emp"/>
    <property type="match status" value="1"/>
</dbReference>
<evidence type="ECO:0000313" key="12">
    <source>
        <dbReference type="Proteomes" id="UP000294530"/>
    </source>
</evidence>
<evidence type="ECO:0000256" key="7">
    <source>
        <dbReference type="SAM" id="Coils"/>
    </source>
</evidence>
<dbReference type="GeneID" id="94347797"/>
<evidence type="ECO:0000259" key="10">
    <source>
        <dbReference type="PROSITE" id="PS51867"/>
    </source>
</evidence>
<comment type="subcellular location">
    <subcellularLocation>
        <location evidence="1">Cytoplasm</location>
    </subcellularLocation>
</comment>
<evidence type="ECO:0000256" key="5">
    <source>
        <dbReference type="ARBA" id="ARBA00022833"/>
    </source>
</evidence>
<dbReference type="InterPro" id="IPR045098">
    <property type="entry name" value="Fyv10_fam"/>
</dbReference>
<dbReference type="SMART" id="SM00757">
    <property type="entry name" value="CRA"/>
    <property type="match status" value="1"/>
</dbReference>
<evidence type="ECO:0000256" key="2">
    <source>
        <dbReference type="ARBA" id="ARBA00022490"/>
    </source>
</evidence>
<feature type="coiled-coil region" evidence="7">
    <location>
        <begin position="50"/>
        <end position="77"/>
    </location>
</feature>
<gene>
    <name evidence="11" type="ORF">CCR75_004036</name>
</gene>
<reference evidence="11 12" key="1">
    <citation type="journal article" date="2021" name="Genome Biol.">
        <title>AFLAP: assembly-free linkage analysis pipeline using k-mers from genome sequencing data.</title>
        <authorList>
            <person name="Fletcher K."/>
            <person name="Zhang L."/>
            <person name="Gil J."/>
            <person name="Han R."/>
            <person name="Cavanaugh K."/>
            <person name="Michelmore R."/>
        </authorList>
    </citation>
    <scope>NUCLEOTIDE SEQUENCE [LARGE SCALE GENOMIC DNA]</scope>
    <source>
        <strain evidence="11 12">SF5</strain>
    </source>
</reference>
<dbReference type="PROSITE" id="PS51867">
    <property type="entry name" value="ZF_RING_GID"/>
    <property type="match status" value="1"/>
</dbReference>
<sequence>MELSYPLVRVPFENASRNFRLYHKQLSRELLQITAQIEALGNSAVHNIDVEAATDKLAELAKNLRDLKQKAKDGALKQAFDLQSCATRTRYLKTLKDSETLFTSSFSSFQTPSMTDRLIADFLLSQGCLDTAKLIENTREISHLVDHDLHAECQAVLKDLENFHTDQAMTWCSQNGSRLRRLQSPLEFSLRLQTFIELVRAHKPLDAIQHARAYLTPLAIMQPDNSTLRDAAIHEVQSAMATLAFASPQTCGIKAYEQLFAMDRWAALAQMFRQTFRDVYGMHQMPSLSIVLYAGLSTLKTRACQVTRDAIANAGSATRGKRQRRDSEQGRDNDAEESRHQCDDEPDKSSPDDVIDAAASKKRKCHDVEIFVSLCPGCSDVGSQLCAGLPFAYHPHSRLVCRVTRQVMDEHNPPFMLPNGRVYSKQGIELLKQRSSDGMIQCIDTQGRYSLDDVKPVYIL</sequence>
<feature type="domain" description="CTLH" evidence="9">
    <location>
        <begin position="164"/>
        <end position="206"/>
    </location>
</feature>
<evidence type="ECO:0000256" key="1">
    <source>
        <dbReference type="ARBA" id="ARBA00004496"/>
    </source>
</evidence>
<proteinExistence type="predicted"/>
<evidence type="ECO:0000259" key="9">
    <source>
        <dbReference type="PROSITE" id="PS50897"/>
    </source>
</evidence>
<keyword evidence="7" id="KW-0175">Coiled coil</keyword>
<dbReference type="PANTHER" id="PTHR12170:SF2">
    <property type="entry name" value="E3 UBIQUITIN-PROTEIN TRANSFERASE MAEA"/>
    <property type="match status" value="1"/>
</dbReference>
<organism evidence="11 12">
    <name type="scientific">Bremia lactucae</name>
    <name type="common">Lettuce downy mildew</name>
    <dbReference type="NCBI Taxonomy" id="4779"/>
    <lineage>
        <taxon>Eukaryota</taxon>
        <taxon>Sar</taxon>
        <taxon>Stramenopiles</taxon>
        <taxon>Oomycota</taxon>
        <taxon>Peronosporomycetes</taxon>
        <taxon>Peronosporales</taxon>
        <taxon>Peronosporaceae</taxon>
        <taxon>Bremia</taxon>
    </lineage>
</organism>
<dbReference type="InterPro" id="IPR013144">
    <property type="entry name" value="CRA_dom"/>
</dbReference>
<dbReference type="InterPro" id="IPR006595">
    <property type="entry name" value="CTLH_C"/>
</dbReference>
<comment type="caution">
    <text evidence="11">The sequence shown here is derived from an EMBL/GenBank/DDBJ whole genome shotgun (WGS) entry which is preliminary data.</text>
</comment>
<dbReference type="InterPro" id="IPR044063">
    <property type="entry name" value="ZF_RING_GID"/>
</dbReference>
<dbReference type="GO" id="GO:0034657">
    <property type="term" value="C:GID complex"/>
    <property type="evidence" value="ECO:0007669"/>
    <property type="project" value="TreeGrafter"/>
</dbReference>
<accession>A0A976IBJ2</accession>
<evidence type="ECO:0000256" key="6">
    <source>
        <dbReference type="PROSITE-ProRule" id="PRU01215"/>
    </source>
</evidence>
<dbReference type="PANTHER" id="PTHR12170">
    <property type="entry name" value="MACROPHAGE ERYTHROBLAST ATTACHER-RELATED"/>
    <property type="match status" value="1"/>
</dbReference>
<feature type="zinc finger region" description="RING-Gid-type" evidence="6">
    <location>
        <begin position="375"/>
        <end position="445"/>
    </location>
</feature>